<accession>C6C4H7</accession>
<sequence>MKTSHLAIPVGSSEKMCVDYTAWLGALCRKHWRFIDAMYGVLPIFGMVTKSPPGDGVAAREALRELALQVMSTQASDETNLSRLIALAQQQGMQELDIQLPYTLSGEQLDAIDASCRHYALALTLRAECLSVRLRSTRNVLN</sequence>
<dbReference type="KEGG" id="dda:Dd703_1755"/>
<keyword evidence="2" id="KW-1185">Reference proteome</keyword>
<evidence type="ECO:0000313" key="1">
    <source>
        <dbReference type="EMBL" id="ACS85551.1"/>
    </source>
</evidence>
<dbReference type="eggNOG" id="ENOG5032RU7">
    <property type="taxonomic scope" value="Bacteria"/>
</dbReference>
<dbReference type="AlphaFoldDB" id="C6C4H7"/>
<name>C6C4H7_MUSP7</name>
<dbReference type="RefSeq" id="WP_012765368.1">
    <property type="nucleotide sequence ID" value="NC_012880.1"/>
</dbReference>
<dbReference type="Proteomes" id="UP000002734">
    <property type="component" value="Chromosome"/>
</dbReference>
<proteinExistence type="predicted"/>
<evidence type="ECO:0000313" key="2">
    <source>
        <dbReference type="Proteomes" id="UP000002734"/>
    </source>
</evidence>
<dbReference type="HOGENOM" id="CLU_143389_0_0_6"/>
<organism evidence="1 2">
    <name type="scientific">Musicola paradisiaca (strain Ech703)</name>
    <name type="common">Dickeya paradisiaca</name>
    <name type="synonym">Dickeya dadantii</name>
    <dbReference type="NCBI Taxonomy" id="579405"/>
    <lineage>
        <taxon>Bacteria</taxon>
        <taxon>Pseudomonadati</taxon>
        <taxon>Pseudomonadota</taxon>
        <taxon>Gammaproteobacteria</taxon>
        <taxon>Enterobacterales</taxon>
        <taxon>Pectobacteriaceae</taxon>
        <taxon>Musicola</taxon>
    </lineage>
</organism>
<protein>
    <submittedName>
        <fullName evidence="1">Uncharacterized protein</fullName>
    </submittedName>
</protein>
<gene>
    <name evidence="1" type="ordered locus">Dd703_1755</name>
</gene>
<dbReference type="EMBL" id="CP001654">
    <property type="protein sequence ID" value="ACS85551.1"/>
    <property type="molecule type" value="Genomic_DNA"/>
</dbReference>
<reference evidence="1" key="1">
    <citation type="submission" date="2009-06" db="EMBL/GenBank/DDBJ databases">
        <title>Complete sequence of Dickeya dadantii Ech703.</title>
        <authorList>
            <consortium name="US DOE Joint Genome Institute"/>
            <person name="Lucas S."/>
            <person name="Copeland A."/>
            <person name="Lapidus A."/>
            <person name="Glavina del Rio T."/>
            <person name="Dalin E."/>
            <person name="Tice H."/>
            <person name="Bruce D."/>
            <person name="Goodwin L."/>
            <person name="Pitluck S."/>
            <person name="Chertkov O."/>
            <person name="Brettin T."/>
            <person name="Detter J.C."/>
            <person name="Han C."/>
            <person name="Larimer F."/>
            <person name="Land M."/>
            <person name="Hauser L."/>
            <person name="Kyrpides N."/>
            <person name="Mikhailova N."/>
            <person name="Balakrishnan V."/>
            <person name="Glasner J."/>
            <person name="Perna N.T."/>
        </authorList>
    </citation>
    <scope>NUCLEOTIDE SEQUENCE [LARGE SCALE GENOMIC DNA]</scope>
    <source>
        <strain evidence="1">Ech703</strain>
    </source>
</reference>